<feature type="domain" description="F-box/LRR-repeat protein 15-like leucin rich repeat" evidence="1">
    <location>
        <begin position="125"/>
        <end position="271"/>
    </location>
</feature>
<organism evidence="2 3">
    <name type="scientific">Ficus carica</name>
    <name type="common">Common fig</name>
    <dbReference type="NCBI Taxonomy" id="3494"/>
    <lineage>
        <taxon>Eukaryota</taxon>
        <taxon>Viridiplantae</taxon>
        <taxon>Streptophyta</taxon>
        <taxon>Embryophyta</taxon>
        <taxon>Tracheophyta</taxon>
        <taxon>Spermatophyta</taxon>
        <taxon>Magnoliopsida</taxon>
        <taxon>eudicotyledons</taxon>
        <taxon>Gunneridae</taxon>
        <taxon>Pentapetalae</taxon>
        <taxon>rosids</taxon>
        <taxon>fabids</taxon>
        <taxon>Rosales</taxon>
        <taxon>Moraceae</taxon>
        <taxon>Ficeae</taxon>
        <taxon>Ficus</taxon>
    </lineage>
</organism>
<evidence type="ECO:0000313" key="2">
    <source>
        <dbReference type="EMBL" id="GMN23499.1"/>
    </source>
</evidence>
<evidence type="ECO:0000313" key="3">
    <source>
        <dbReference type="Proteomes" id="UP001187192"/>
    </source>
</evidence>
<dbReference type="InterPro" id="IPR001611">
    <property type="entry name" value="Leu-rich_rpt"/>
</dbReference>
<evidence type="ECO:0000259" key="1">
    <source>
        <dbReference type="Pfam" id="PF25372"/>
    </source>
</evidence>
<dbReference type="GO" id="GO:0031146">
    <property type="term" value="P:SCF-dependent proteasomal ubiquitin-dependent protein catabolic process"/>
    <property type="evidence" value="ECO:0007669"/>
    <property type="project" value="TreeGrafter"/>
</dbReference>
<dbReference type="FunFam" id="3.80.10.10:FF:000276">
    <property type="entry name" value="F-box/LRR-repeat protein 3"/>
    <property type="match status" value="1"/>
</dbReference>
<dbReference type="Pfam" id="PF13516">
    <property type="entry name" value="LRR_6"/>
    <property type="match status" value="2"/>
</dbReference>
<keyword evidence="3" id="KW-1185">Reference proteome</keyword>
<dbReference type="Gene3D" id="3.80.10.10">
    <property type="entry name" value="Ribonuclease Inhibitor"/>
    <property type="match status" value="4"/>
</dbReference>
<dbReference type="SUPFAM" id="SSF52058">
    <property type="entry name" value="L domain-like"/>
    <property type="match status" value="1"/>
</dbReference>
<dbReference type="InterPro" id="IPR006553">
    <property type="entry name" value="Leu-rich_rpt_Cys-con_subtyp"/>
</dbReference>
<sequence length="669" mass="73029">MKKSKTTMANKNSNPFDIFSDEIIFAILDHLNNDSFARRSFSAVCKSFYFLESRHRRSLRPLRSDLLPRTFHRYPSISLLDLSLCPLVDDSALAAASLAWRFTLRSVDLSRSRSFSAKGLASLAGNCAALSEIDLSNATELNDSAAKAIAEAKNLERLKLARCKSVTDIGIGCVAVGCKKLKSVCLRWCLRITDLGVGLIAMKCKEIQSLDLSYLPITEKCLPPILQLQHLEDLVLEGCHGIDDDGLATLGPTSKSIKMIDVSNCQNLSHIGLSSLTNGAESLEQLILANGPAVTTDLAKCLGQFSVLRSIRLDGCLVTCSGIKAIGNWNSSLVELSFSKCSGLTDECLVFLAQRHKELKKLDITCCRKITCASIDGVTKSCTSLTFLKMESCSLVPKEAFLFIGQRCSLLEELDVTDNEIDDEGLKAISRCSKLRSLKLGICLNITDNGLVHVGNGCPKLKELDLYRCSGITDTGVGAIARGCPSLEMINIAYNSNITDSSLTSLSKCSSLKVLEIRGCTCVSAVGLSAIAIGCRQLMVLDVKKCFNINDNAMYPLAKFSHNLEQINLSYCSVTDVGLLSVTQSNRLRNMTILHLAGLTPNGLAAALLTCGGLTKVKLHTSFRPLLPQHIFKYMESRGCVFHWRDKAFQVEIDPKGWQLHFGRRSEAS</sequence>
<dbReference type="SMART" id="SM00367">
    <property type="entry name" value="LRR_CC"/>
    <property type="match status" value="16"/>
</dbReference>
<accession>A0AA88D0H4</accession>
<dbReference type="GO" id="GO:0019005">
    <property type="term" value="C:SCF ubiquitin ligase complex"/>
    <property type="evidence" value="ECO:0007669"/>
    <property type="project" value="TreeGrafter"/>
</dbReference>
<dbReference type="Pfam" id="PF25372">
    <property type="entry name" value="DUF7885"/>
    <property type="match status" value="2"/>
</dbReference>
<dbReference type="SUPFAM" id="SSF52047">
    <property type="entry name" value="RNI-like"/>
    <property type="match status" value="1"/>
</dbReference>
<protein>
    <recommendedName>
        <fullName evidence="1">F-box/LRR-repeat protein 15-like leucin rich repeat domain-containing protein</fullName>
    </recommendedName>
</protein>
<dbReference type="CDD" id="cd22159">
    <property type="entry name" value="F-box_AtTIR1-like"/>
    <property type="match status" value="1"/>
</dbReference>
<comment type="caution">
    <text evidence="2">The sequence shown here is derived from an EMBL/GenBank/DDBJ whole genome shotgun (WGS) entry which is preliminary data.</text>
</comment>
<gene>
    <name evidence="2" type="ORF">TIFTF001_000140</name>
</gene>
<dbReference type="InterPro" id="IPR032675">
    <property type="entry name" value="LRR_dom_sf"/>
</dbReference>
<name>A0AA88D0H4_FICCA</name>
<dbReference type="Proteomes" id="UP001187192">
    <property type="component" value="Unassembled WGS sequence"/>
</dbReference>
<feature type="domain" description="F-box/LRR-repeat protein 15-like leucin rich repeat" evidence="1">
    <location>
        <begin position="345"/>
        <end position="480"/>
    </location>
</feature>
<dbReference type="InterPro" id="IPR057207">
    <property type="entry name" value="FBXL15_LRR"/>
</dbReference>
<dbReference type="PANTHER" id="PTHR13318">
    <property type="entry name" value="PARTNER OF PAIRED, ISOFORM B-RELATED"/>
    <property type="match status" value="1"/>
</dbReference>
<dbReference type="PANTHER" id="PTHR13318:SF37">
    <property type="entry name" value="F-BOX DOMAIN-CONTAINING PROTEIN"/>
    <property type="match status" value="1"/>
</dbReference>
<dbReference type="EMBL" id="BTGU01000001">
    <property type="protein sequence ID" value="GMN23499.1"/>
    <property type="molecule type" value="Genomic_DNA"/>
</dbReference>
<dbReference type="AlphaFoldDB" id="A0AA88D0H4"/>
<reference evidence="2" key="1">
    <citation type="submission" date="2023-07" db="EMBL/GenBank/DDBJ databases">
        <title>draft genome sequence of fig (Ficus carica).</title>
        <authorList>
            <person name="Takahashi T."/>
            <person name="Nishimura K."/>
        </authorList>
    </citation>
    <scope>NUCLEOTIDE SEQUENCE</scope>
</reference>
<proteinExistence type="predicted"/>